<dbReference type="EMBL" id="CP002745">
    <property type="protein sequence ID" value="AEK60044.1"/>
    <property type="molecule type" value="Genomic_DNA"/>
</dbReference>
<dbReference type="HOGENOM" id="CLU_579657_0_0_4"/>
<gene>
    <name evidence="3" type="ordered locus">CFU_0206</name>
</gene>
<organism evidence="3 4">
    <name type="scientific">Collimonas fungivorans (strain Ter331)</name>
    <dbReference type="NCBI Taxonomy" id="1005048"/>
    <lineage>
        <taxon>Bacteria</taxon>
        <taxon>Pseudomonadati</taxon>
        <taxon>Pseudomonadota</taxon>
        <taxon>Betaproteobacteria</taxon>
        <taxon>Burkholderiales</taxon>
        <taxon>Oxalobacteraceae</taxon>
        <taxon>Collimonas</taxon>
    </lineage>
</organism>
<feature type="transmembrane region" description="Helical" evidence="2">
    <location>
        <begin position="335"/>
        <end position="354"/>
    </location>
</feature>
<dbReference type="AlphaFoldDB" id="G0AHK5"/>
<evidence type="ECO:0000313" key="4">
    <source>
        <dbReference type="Proteomes" id="UP000008392"/>
    </source>
</evidence>
<feature type="compositionally biased region" description="Low complexity" evidence="1">
    <location>
        <begin position="239"/>
        <end position="250"/>
    </location>
</feature>
<reference evidence="3 4" key="4">
    <citation type="journal article" date="2010" name="Environ. Microbiol.">
        <title>The bacterial genus Collimonas: mycophagy, weathering and other adaptive solutions to life in oligotrophic soil environments.</title>
        <authorList>
            <person name="Leveau J.H."/>
            <person name="Uroz S."/>
            <person name="de Boer W."/>
        </authorList>
    </citation>
    <scope>NUCLEOTIDE SEQUENCE [LARGE SCALE GENOMIC DNA]</scope>
    <source>
        <strain evidence="3 4">Ter331</strain>
    </source>
</reference>
<feature type="region of interest" description="Disordered" evidence="1">
    <location>
        <begin position="221"/>
        <end position="261"/>
    </location>
</feature>
<keyword evidence="2" id="KW-0472">Membrane</keyword>
<keyword evidence="4" id="KW-1185">Reference proteome</keyword>
<reference evidence="3 4" key="5">
    <citation type="journal article" date="2011" name="ISME J.">
        <title>Dual transcriptional profiling of a bacterial/fungal confrontation: Collimonas fungivorans versus Aspergillus niger.</title>
        <authorList>
            <person name="Mela F."/>
            <person name="Fritsche K."/>
            <person name="de Boer W."/>
            <person name="van Veen J.A."/>
            <person name="de Graaff L.H."/>
            <person name="van den Berg M."/>
            <person name="Leveau J.H."/>
        </authorList>
    </citation>
    <scope>NUCLEOTIDE SEQUENCE [LARGE SCALE GENOMIC DNA]</scope>
    <source>
        <strain evidence="3 4">Ter331</strain>
    </source>
</reference>
<reference evidence="3 4" key="1">
    <citation type="journal article" date="2004" name="Environ. Microbiol.">
        <title>Phylogeny-function analysis of (meta)genomic libraries: screening for expression of ribosomal RNA genes by large-insert library fluorescent in situ hybridization (LIL-FISH).</title>
        <authorList>
            <person name="Leveau J.H."/>
            <person name="Gerards S."/>
            <person name="de Boer W."/>
            <person name="van Veen J.A."/>
        </authorList>
    </citation>
    <scope>NUCLEOTIDE SEQUENCE [LARGE SCALE GENOMIC DNA]</scope>
    <source>
        <strain evidence="3 4">Ter331</strain>
    </source>
</reference>
<feature type="compositionally biased region" description="Polar residues" evidence="1">
    <location>
        <begin position="221"/>
        <end position="238"/>
    </location>
</feature>
<keyword evidence="2" id="KW-1133">Transmembrane helix</keyword>
<evidence type="ECO:0000256" key="2">
    <source>
        <dbReference type="SAM" id="Phobius"/>
    </source>
</evidence>
<sequence>MRQALRRIEQPLQLPGRIERALQLVVECGGGAHRHRFAEQDVNLREAPCLFAQERLVESHQAAAARRQQDVVKQSQRRQRFGDDAQRPAGSHDLPHQRNVMVQAVEVDHQARARRTVPAQLGVERRKIGIVGRAAILRPYACWHHASLEWMNRWRRIAGAKRNSTQRTAAMHKISMITACCQPNRFLMRSNSTVIASTPAFPTVQNSPAAMPACDLGTASSITVSDKGSSGSQKKPSNAPQATPQAALPAENRGYSSSADGTRHAVITPSVLPARVASAGMIMAPTMPPATTAAIARPASSMPKPRALHTTSSQVVAALKQPCIRKLATRITSSAILLLIWNGACALALAWMAGARYCRWRTNRYVSRNSRKAATACIAMDPARWKAVNKSGDTIMASASPAKMAIAQMPVILASSRASNQSDTSTVIGVTTNGTATAMPVCASTSSQKLSITRSRLQTAIKPVPMSRDSR</sequence>
<reference evidence="3 4" key="2">
    <citation type="journal article" date="2006" name="J. Microbiol. Methods">
        <title>Genomic flank-sequencing of plasposon insertion sites for rapid identification of functional genes.</title>
        <authorList>
            <person name="Leveau J.H."/>
            <person name="Gerards S."/>
            <person name="Fritsche K."/>
            <person name="Zondag G."/>
            <person name="van Veen J.A."/>
        </authorList>
    </citation>
    <scope>NUCLEOTIDE SEQUENCE [LARGE SCALE GENOMIC DNA]</scope>
    <source>
        <strain evidence="3 4">Ter331</strain>
    </source>
</reference>
<name>G0AHK5_COLFT</name>
<dbReference type="Proteomes" id="UP000008392">
    <property type="component" value="Chromosome"/>
</dbReference>
<accession>G0AHK5</accession>
<evidence type="ECO:0000256" key="1">
    <source>
        <dbReference type="SAM" id="MobiDB-lite"/>
    </source>
</evidence>
<feature type="region of interest" description="Disordered" evidence="1">
    <location>
        <begin position="66"/>
        <end position="95"/>
    </location>
</feature>
<protein>
    <submittedName>
        <fullName evidence="3">Uncharacterized protein</fullName>
    </submittedName>
</protein>
<dbReference type="KEGG" id="cfu:CFU_0206"/>
<reference evidence="3 4" key="3">
    <citation type="journal article" date="2008" name="FEMS Microbiol. Ecol.">
        <title>Identification and characterization of genes underlying chitinolysis in Collimonas fungivorans Ter331.</title>
        <authorList>
            <person name="Fritsche K."/>
            <person name="de Boer W."/>
            <person name="Gerards S."/>
            <person name="van den Berg M."/>
            <person name="van Veen J.A."/>
            <person name="Leveau J.H."/>
        </authorList>
    </citation>
    <scope>NUCLEOTIDE SEQUENCE [LARGE SCALE GENOMIC DNA]</scope>
    <source>
        <strain evidence="3 4">Ter331</strain>
    </source>
</reference>
<reference evidence="4" key="6">
    <citation type="submission" date="2011-05" db="EMBL/GenBank/DDBJ databases">
        <title>Complete sequence of Collimonas fungivorans Ter331.</title>
        <authorList>
            <person name="Leveau J.H."/>
        </authorList>
    </citation>
    <scope>NUCLEOTIDE SEQUENCE [LARGE SCALE GENOMIC DNA]</scope>
    <source>
        <strain evidence="4">Ter331</strain>
    </source>
</reference>
<proteinExistence type="predicted"/>
<evidence type="ECO:0000313" key="3">
    <source>
        <dbReference type="EMBL" id="AEK60044.1"/>
    </source>
</evidence>
<keyword evidence="2" id="KW-0812">Transmembrane</keyword>